<dbReference type="Pfam" id="PF06961">
    <property type="entry name" value="DUF1294"/>
    <property type="match status" value="1"/>
</dbReference>
<dbReference type="RefSeq" id="WP_342449712.1">
    <property type="nucleotide sequence ID" value="NZ_JAATJE010000001.1"/>
</dbReference>
<dbReference type="EMBL" id="JAATJE010000001">
    <property type="protein sequence ID" value="NJC33340.1"/>
    <property type="molecule type" value="Genomic_DNA"/>
</dbReference>
<keyword evidence="1" id="KW-0812">Transmembrane</keyword>
<organism evidence="2 3">
    <name type="scientific">Sphingomonas jejuensis</name>
    <dbReference type="NCBI Taxonomy" id="904715"/>
    <lineage>
        <taxon>Bacteria</taxon>
        <taxon>Pseudomonadati</taxon>
        <taxon>Pseudomonadota</taxon>
        <taxon>Alphaproteobacteria</taxon>
        <taxon>Sphingomonadales</taxon>
        <taxon>Sphingomonadaceae</taxon>
        <taxon>Sphingomonas</taxon>
    </lineage>
</organism>
<proteinExistence type="predicted"/>
<protein>
    <submittedName>
        <fullName evidence="2">Uncharacterized membrane protein YsdA (DUF1294 family)</fullName>
    </submittedName>
</protein>
<accession>A0ABX0XJC4</accession>
<comment type="caution">
    <text evidence="2">The sequence shown here is derived from an EMBL/GenBank/DDBJ whole genome shotgun (WGS) entry which is preliminary data.</text>
</comment>
<keyword evidence="1" id="KW-0472">Membrane</keyword>
<dbReference type="InterPro" id="IPR012156">
    <property type="entry name" value="Cold_shock_CspA"/>
</dbReference>
<reference evidence="2 3" key="1">
    <citation type="submission" date="2020-03" db="EMBL/GenBank/DDBJ databases">
        <title>Genomic Encyclopedia of Type Strains, Phase IV (KMG-IV): sequencing the most valuable type-strain genomes for metagenomic binning, comparative biology and taxonomic classification.</title>
        <authorList>
            <person name="Goeker M."/>
        </authorList>
    </citation>
    <scope>NUCLEOTIDE SEQUENCE [LARGE SCALE GENOMIC DNA]</scope>
    <source>
        <strain evidence="2 3">DSM 27651</strain>
    </source>
</reference>
<name>A0ABX0XJC4_9SPHN</name>
<feature type="transmembrane region" description="Helical" evidence="1">
    <location>
        <begin position="28"/>
        <end position="47"/>
    </location>
</feature>
<dbReference type="InterPro" id="IPR010718">
    <property type="entry name" value="DUF1294"/>
</dbReference>
<evidence type="ECO:0000256" key="1">
    <source>
        <dbReference type="SAM" id="Phobius"/>
    </source>
</evidence>
<gene>
    <name evidence="2" type="ORF">GGR88_000814</name>
</gene>
<sequence length="59" mass="6605">MSVWTAAAFRRDKQNAVAGRRRIPESDLLLLAALGGMPGALIARRLYRHKTRKQPFTLG</sequence>
<evidence type="ECO:0000313" key="3">
    <source>
        <dbReference type="Proteomes" id="UP000734218"/>
    </source>
</evidence>
<dbReference type="PIRSF" id="PIRSF002599">
    <property type="entry name" value="Cold_shock_A"/>
    <property type="match status" value="1"/>
</dbReference>
<evidence type="ECO:0000313" key="2">
    <source>
        <dbReference type="EMBL" id="NJC33340.1"/>
    </source>
</evidence>
<keyword evidence="3" id="KW-1185">Reference proteome</keyword>
<keyword evidence="1" id="KW-1133">Transmembrane helix</keyword>
<dbReference type="Proteomes" id="UP000734218">
    <property type="component" value="Unassembled WGS sequence"/>
</dbReference>